<accession>A0AAQ3KZT2</accession>
<dbReference type="PROSITE" id="PS50846">
    <property type="entry name" value="HMA_2"/>
    <property type="match status" value="1"/>
</dbReference>
<protein>
    <submittedName>
        <fullName evidence="3">Protein PYRICULARIA ORYZAE RESISTANCE 21</fullName>
    </submittedName>
</protein>
<dbReference type="PANTHER" id="PTHR47488">
    <property type="entry name" value="HEAVY METAL TRANSPORT/DETOXIFICATION SUPERFAMILY PROTEIN"/>
    <property type="match status" value="1"/>
</dbReference>
<evidence type="ECO:0000259" key="2">
    <source>
        <dbReference type="PROSITE" id="PS50846"/>
    </source>
</evidence>
<dbReference type="InterPro" id="IPR036163">
    <property type="entry name" value="HMA_dom_sf"/>
</dbReference>
<dbReference type="Gene3D" id="3.30.70.100">
    <property type="match status" value="1"/>
</dbReference>
<reference evidence="3 4" key="1">
    <citation type="submission" date="2023-10" db="EMBL/GenBank/DDBJ databases">
        <title>Chromosome-scale genome assembly provides insights into flower coloration mechanisms of Canna indica.</title>
        <authorList>
            <person name="Li C."/>
        </authorList>
    </citation>
    <scope>NUCLEOTIDE SEQUENCE [LARGE SCALE GENOMIC DNA]</scope>
    <source>
        <tissue evidence="3">Flower</tissue>
    </source>
</reference>
<keyword evidence="4" id="KW-1185">Reference proteome</keyword>
<feature type="domain" description="HMA" evidence="2">
    <location>
        <begin position="5"/>
        <end position="75"/>
    </location>
</feature>
<gene>
    <name evidence="3" type="ORF">Cni_G26472</name>
</gene>
<dbReference type="InterPro" id="IPR044169">
    <property type="entry name" value="PI21"/>
</dbReference>
<sequence>MAGKISTLVLKVDLDCHRCHRKIRKVICKLQESENIKTIFYDDKNKSVTISGPFDPEKLSEKIKCKASKVIKDIKIKEDKGGNKTKVDKATQAGVHFPEDVLNAEKEKKLKNDTQKVKPVEDRWPPAAPEPAKAEDPVALPPASYFWLPPGPVCGCRTWYGGHGHGGCTCYPCGGACGFDQRVPQLTYGVLPYYFVPHKTLQFFCEED</sequence>
<dbReference type="GO" id="GO:0046872">
    <property type="term" value="F:metal ion binding"/>
    <property type="evidence" value="ECO:0007669"/>
    <property type="project" value="InterPro"/>
</dbReference>
<dbReference type="InterPro" id="IPR006121">
    <property type="entry name" value="HMA_dom"/>
</dbReference>
<feature type="compositionally biased region" description="Basic and acidic residues" evidence="1">
    <location>
        <begin position="112"/>
        <end position="124"/>
    </location>
</feature>
<evidence type="ECO:0000256" key="1">
    <source>
        <dbReference type="SAM" id="MobiDB-lite"/>
    </source>
</evidence>
<evidence type="ECO:0000313" key="3">
    <source>
        <dbReference type="EMBL" id="WOL17679.1"/>
    </source>
</evidence>
<proteinExistence type="predicted"/>
<dbReference type="Proteomes" id="UP001327560">
    <property type="component" value="Chromosome 8"/>
</dbReference>
<name>A0AAQ3KZT2_9LILI</name>
<dbReference type="EMBL" id="CP136897">
    <property type="protein sequence ID" value="WOL17679.1"/>
    <property type="molecule type" value="Genomic_DNA"/>
</dbReference>
<dbReference type="PANTHER" id="PTHR47488:SF7">
    <property type="entry name" value="HEAVY METAL TRANSPORT_DETOXIFICATION SUPERFAMILY PROTEIN"/>
    <property type="match status" value="1"/>
</dbReference>
<dbReference type="AlphaFoldDB" id="A0AAQ3KZT2"/>
<dbReference type="SUPFAM" id="SSF55008">
    <property type="entry name" value="HMA, heavy metal-associated domain"/>
    <property type="match status" value="1"/>
</dbReference>
<dbReference type="GO" id="GO:1900150">
    <property type="term" value="P:regulation of defense response to fungus"/>
    <property type="evidence" value="ECO:0007669"/>
    <property type="project" value="InterPro"/>
</dbReference>
<feature type="region of interest" description="Disordered" evidence="1">
    <location>
        <begin position="112"/>
        <end position="135"/>
    </location>
</feature>
<evidence type="ECO:0000313" key="4">
    <source>
        <dbReference type="Proteomes" id="UP001327560"/>
    </source>
</evidence>
<organism evidence="3 4">
    <name type="scientific">Canna indica</name>
    <name type="common">Indian-shot</name>
    <dbReference type="NCBI Taxonomy" id="4628"/>
    <lineage>
        <taxon>Eukaryota</taxon>
        <taxon>Viridiplantae</taxon>
        <taxon>Streptophyta</taxon>
        <taxon>Embryophyta</taxon>
        <taxon>Tracheophyta</taxon>
        <taxon>Spermatophyta</taxon>
        <taxon>Magnoliopsida</taxon>
        <taxon>Liliopsida</taxon>
        <taxon>Zingiberales</taxon>
        <taxon>Cannaceae</taxon>
        <taxon>Canna</taxon>
    </lineage>
</organism>